<dbReference type="GO" id="GO:0016491">
    <property type="term" value="F:oxidoreductase activity"/>
    <property type="evidence" value="ECO:0007669"/>
    <property type="project" value="UniProtKB-KW"/>
</dbReference>
<keyword evidence="4" id="KW-1185">Reference proteome</keyword>
<dbReference type="RefSeq" id="WP_378592480.1">
    <property type="nucleotide sequence ID" value="NZ_JBHSKD010000027.1"/>
</dbReference>
<dbReference type="PANTHER" id="PTHR13847">
    <property type="entry name" value="SARCOSINE DEHYDROGENASE-RELATED"/>
    <property type="match status" value="1"/>
</dbReference>
<dbReference type="InterPro" id="IPR036188">
    <property type="entry name" value="FAD/NAD-bd_sf"/>
</dbReference>
<evidence type="ECO:0000256" key="1">
    <source>
        <dbReference type="SAM" id="MobiDB-lite"/>
    </source>
</evidence>
<protein>
    <submittedName>
        <fullName evidence="3">NAD(P)/FAD-dependent oxidoreductase</fullName>
        <ecNumber evidence="3">1.-.-.-</ecNumber>
    </submittedName>
</protein>
<gene>
    <name evidence="3" type="ORF">ACFPGP_18945</name>
</gene>
<comment type="caution">
    <text evidence="3">The sequence shown here is derived from an EMBL/GenBank/DDBJ whole genome shotgun (WGS) entry which is preliminary data.</text>
</comment>
<feature type="domain" description="FAD dependent oxidoreductase" evidence="2">
    <location>
        <begin position="56"/>
        <end position="463"/>
    </location>
</feature>
<dbReference type="EC" id="1.-.-.-" evidence="3"/>
<dbReference type="Gene3D" id="3.50.50.60">
    <property type="entry name" value="FAD/NAD(P)-binding domain"/>
    <property type="match status" value="1"/>
</dbReference>
<dbReference type="EMBL" id="JBHSKD010000027">
    <property type="protein sequence ID" value="MFC5178766.1"/>
    <property type="molecule type" value="Genomic_DNA"/>
</dbReference>
<proteinExistence type="predicted"/>
<reference evidence="4" key="1">
    <citation type="journal article" date="2019" name="Int. J. Syst. Evol. Microbiol.">
        <title>The Global Catalogue of Microorganisms (GCM) 10K type strain sequencing project: providing services to taxonomists for standard genome sequencing and annotation.</title>
        <authorList>
            <consortium name="The Broad Institute Genomics Platform"/>
            <consortium name="The Broad Institute Genome Sequencing Center for Infectious Disease"/>
            <person name="Wu L."/>
            <person name="Ma J."/>
        </authorList>
    </citation>
    <scope>NUCLEOTIDE SEQUENCE [LARGE SCALE GENOMIC DNA]</scope>
    <source>
        <strain evidence="4">DFY41</strain>
    </source>
</reference>
<dbReference type="SUPFAM" id="SSF51905">
    <property type="entry name" value="FAD/NAD(P)-binding domain"/>
    <property type="match status" value="1"/>
</dbReference>
<dbReference type="Proteomes" id="UP001596087">
    <property type="component" value="Unassembled WGS sequence"/>
</dbReference>
<evidence type="ECO:0000313" key="3">
    <source>
        <dbReference type="EMBL" id="MFC5178766.1"/>
    </source>
</evidence>
<dbReference type="InterPro" id="IPR006076">
    <property type="entry name" value="FAD-dep_OxRdtase"/>
</dbReference>
<dbReference type="Gene3D" id="3.30.9.10">
    <property type="entry name" value="D-Amino Acid Oxidase, subunit A, domain 2"/>
    <property type="match status" value="1"/>
</dbReference>
<dbReference type="PANTHER" id="PTHR13847:SF281">
    <property type="entry name" value="FAD DEPENDENT OXIDOREDUCTASE DOMAIN-CONTAINING PROTEIN"/>
    <property type="match status" value="1"/>
</dbReference>
<keyword evidence="3" id="KW-0560">Oxidoreductase</keyword>
<dbReference type="Pfam" id="PF01266">
    <property type="entry name" value="DAO"/>
    <property type="match status" value="1"/>
</dbReference>
<evidence type="ECO:0000259" key="2">
    <source>
        <dbReference type="Pfam" id="PF01266"/>
    </source>
</evidence>
<feature type="region of interest" description="Disordered" evidence="1">
    <location>
        <begin position="1"/>
        <end position="31"/>
    </location>
</feature>
<organism evidence="3 4">
    <name type="scientific">Nocardioides taihuensis</name>
    <dbReference type="NCBI Taxonomy" id="1835606"/>
    <lineage>
        <taxon>Bacteria</taxon>
        <taxon>Bacillati</taxon>
        <taxon>Actinomycetota</taxon>
        <taxon>Actinomycetes</taxon>
        <taxon>Propionibacteriales</taxon>
        <taxon>Nocardioidaceae</taxon>
        <taxon>Nocardioides</taxon>
    </lineage>
</organism>
<sequence>MAPRGCCGRGMVESPSMDGTSPQDTAYEDRPSRSPWIAQLAADGPPRPLAEDTRADVVIVGAGIAGVAAAFFTLRETTARVLLVERDRVGRGATGRNAGQLTTYFERPLCDIADEFGVEMAAAGQRGFDDAHGLLDLMVAESEASVRVERFTGHMGMFNLHHVLVHLRSNLVRRQGGLRLETCLVSDEAAFASAIPAELDGLYTLVPQARIRELLETRDDRYSAVLSDRKGCANSGLLVQQVLANLEQRYPERFRFVDHTPVDRVVVGEDRVVAHGRGHTVTSSQVVLCTNGFVDHLVTDRLGAPIGLAPDQQVTGRVAYMTAFVDHPRPPAAMSYIRNPTIGGDTAYVYVTRRTYDRPDDTVTLTCMGGPEYPFHEAGYDPDTPFPGPLLGAMDQEVRPFAQPARPPGLPYDFQWHGLMGYNAGGVRVVGAHPRHPRLYYNLGCNGVGFLPSIYGGERIAHLLAGERLTPSIFDPR</sequence>
<evidence type="ECO:0000313" key="4">
    <source>
        <dbReference type="Proteomes" id="UP001596087"/>
    </source>
</evidence>
<accession>A0ABW0BQB0</accession>
<name>A0ABW0BQB0_9ACTN</name>